<reference evidence="1" key="1">
    <citation type="submission" date="2019-04" db="EMBL/GenBank/DDBJ databases">
        <title>Genome assembly of Zosterops borbonicus 15179.</title>
        <authorList>
            <person name="Leroy T."/>
            <person name="Anselmetti Y."/>
            <person name="Tilak M.-K."/>
            <person name="Nabholz B."/>
        </authorList>
    </citation>
    <scope>NUCLEOTIDE SEQUENCE</scope>
    <source>
        <strain evidence="1">HGM_15179</strain>
        <tissue evidence="1">Muscle</tissue>
    </source>
</reference>
<protein>
    <submittedName>
        <fullName evidence="1">Uncharacterized protein</fullName>
    </submittedName>
</protein>
<dbReference type="AlphaFoldDB" id="A0A8K1LK55"/>
<evidence type="ECO:0000313" key="2">
    <source>
        <dbReference type="Proteomes" id="UP000796761"/>
    </source>
</evidence>
<proteinExistence type="predicted"/>
<evidence type="ECO:0000313" key="1">
    <source>
        <dbReference type="EMBL" id="TRZ16954.1"/>
    </source>
</evidence>
<sequence length="93" mass="10005">MPAGSKMDLPLDKAEPISDGGSDAGIIDFKKGKEYCATAESYAGAGDDHEVEAAAETRCYEQAMSPIPYLLAQPMVLKNRFKPKNNDDYCGVS</sequence>
<keyword evidence="2" id="KW-1185">Reference proteome</keyword>
<gene>
    <name evidence="1" type="ORF">HGM15179_010160</name>
</gene>
<dbReference type="EMBL" id="SWJQ01000288">
    <property type="protein sequence ID" value="TRZ16954.1"/>
    <property type="molecule type" value="Genomic_DNA"/>
</dbReference>
<organism evidence="1 2">
    <name type="scientific">Zosterops borbonicus</name>
    <dbReference type="NCBI Taxonomy" id="364589"/>
    <lineage>
        <taxon>Eukaryota</taxon>
        <taxon>Metazoa</taxon>
        <taxon>Chordata</taxon>
        <taxon>Craniata</taxon>
        <taxon>Vertebrata</taxon>
        <taxon>Euteleostomi</taxon>
        <taxon>Archelosauria</taxon>
        <taxon>Archosauria</taxon>
        <taxon>Dinosauria</taxon>
        <taxon>Saurischia</taxon>
        <taxon>Theropoda</taxon>
        <taxon>Coelurosauria</taxon>
        <taxon>Aves</taxon>
        <taxon>Neognathae</taxon>
        <taxon>Neoaves</taxon>
        <taxon>Telluraves</taxon>
        <taxon>Australaves</taxon>
        <taxon>Passeriformes</taxon>
        <taxon>Sylvioidea</taxon>
        <taxon>Zosteropidae</taxon>
        <taxon>Zosterops</taxon>
    </lineage>
</organism>
<accession>A0A8K1LK55</accession>
<dbReference type="Proteomes" id="UP000796761">
    <property type="component" value="Unassembled WGS sequence"/>
</dbReference>
<comment type="caution">
    <text evidence="1">The sequence shown here is derived from an EMBL/GenBank/DDBJ whole genome shotgun (WGS) entry which is preliminary data.</text>
</comment>
<name>A0A8K1LK55_9PASS</name>